<evidence type="ECO:0000259" key="1">
    <source>
        <dbReference type="Pfam" id="PF11827"/>
    </source>
</evidence>
<evidence type="ECO:0000313" key="2">
    <source>
        <dbReference type="EMBL" id="GAA4340786.1"/>
    </source>
</evidence>
<dbReference type="InterPro" id="IPR021782">
    <property type="entry name" value="DUF3347"/>
</dbReference>
<organism evidence="2 3">
    <name type="scientific">Flaviaesturariibacter amylovorans</name>
    <dbReference type="NCBI Taxonomy" id="1084520"/>
    <lineage>
        <taxon>Bacteria</taxon>
        <taxon>Pseudomonadati</taxon>
        <taxon>Bacteroidota</taxon>
        <taxon>Chitinophagia</taxon>
        <taxon>Chitinophagales</taxon>
        <taxon>Chitinophagaceae</taxon>
        <taxon>Flaviaestuariibacter</taxon>
    </lineage>
</organism>
<comment type="caution">
    <text evidence="2">The sequence shown here is derived from an EMBL/GenBank/DDBJ whole genome shotgun (WGS) entry which is preliminary data.</text>
</comment>
<evidence type="ECO:0000313" key="3">
    <source>
        <dbReference type="Proteomes" id="UP001501725"/>
    </source>
</evidence>
<feature type="domain" description="DUF3347" evidence="1">
    <location>
        <begin position="13"/>
        <end position="87"/>
    </location>
</feature>
<name>A0ABP8HLA4_9BACT</name>
<dbReference type="Pfam" id="PF11827">
    <property type="entry name" value="DUF3347"/>
    <property type="match status" value="1"/>
</dbReference>
<sequence length="142" mass="14919">MVPVIQEDLLHAIYPHYLEAEEALVQGDVASARLSASTIEAGARAYPGGGQLASAANRMLNAASLSAQRQAFAALSEELIRHVEAAGVAGAPLFVAYCPMARDGAGAAWLTSMPVVRNPYYGSEMLTCGEIQDTIGKRNTTP</sequence>
<proteinExistence type="predicted"/>
<reference evidence="3" key="1">
    <citation type="journal article" date="2019" name="Int. J. Syst. Evol. Microbiol.">
        <title>The Global Catalogue of Microorganisms (GCM) 10K type strain sequencing project: providing services to taxonomists for standard genome sequencing and annotation.</title>
        <authorList>
            <consortium name="The Broad Institute Genomics Platform"/>
            <consortium name="The Broad Institute Genome Sequencing Center for Infectious Disease"/>
            <person name="Wu L."/>
            <person name="Ma J."/>
        </authorList>
    </citation>
    <scope>NUCLEOTIDE SEQUENCE [LARGE SCALE GENOMIC DNA]</scope>
    <source>
        <strain evidence="3">JCM 17919</strain>
    </source>
</reference>
<dbReference type="EMBL" id="BAABGY010000014">
    <property type="protein sequence ID" value="GAA4340786.1"/>
    <property type="molecule type" value="Genomic_DNA"/>
</dbReference>
<protein>
    <recommendedName>
        <fullName evidence="1">DUF3347 domain-containing protein</fullName>
    </recommendedName>
</protein>
<gene>
    <name evidence="2" type="ORF">GCM10023184_38700</name>
</gene>
<accession>A0ABP8HLA4</accession>
<keyword evidence="3" id="KW-1185">Reference proteome</keyword>
<dbReference type="Proteomes" id="UP001501725">
    <property type="component" value="Unassembled WGS sequence"/>
</dbReference>